<dbReference type="InterPro" id="IPR007890">
    <property type="entry name" value="CHASE2"/>
</dbReference>
<dbReference type="GO" id="GO:0006171">
    <property type="term" value="P:cAMP biosynthetic process"/>
    <property type="evidence" value="ECO:0007669"/>
    <property type="project" value="TreeGrafter"/>
</dbReference>
<keyword evidence="4 6" id="KW-1133">Transmembrane helix</keyword>
<keyword evidence="8" id="KW-0456">Lyase</keyword>
<dbReference type="PANTHER" id="PTHR43081">
    <property type="entry name" value="ADENYLATE CYCLASE, TERMINAL-DIFFERENTIATION SPECIFIC-RELATED"/>
    <property type="match status" value="1"/>
</dbReference>
<dbReference type="SMART" id="SM00044">
    <property type="entry name" value="CYCc"/>
    <property type="match status" value="1"/>
</dbReference>
<feature type="transmembrane region" description="Helical" evidence="6">
    <location>
        <begin position="400"/>
        <end position="420"/>
    </location>
</feature>
<dbReference type="EMBL" id="MLJW01000047">
    <property type="protein sequence ID" value="OIR05922.1"/>
    <property type="molecule type" value="Genomic_DNA"/>
</dbReference>
<evidence type="ECO:0000256" key="6">
    <source>
        <dbReference type="SAM" id="Phobius"/>
    </source>
</evidence>
<dbReference type="PROSITE" id="PS50125">
    <property type="entry name" value="GUANYLATE_CYCLASE_2"/>
    <property type="match status" value="1"/>
</dbReference>
<sequence length="743" mass="82439">MKKHALLVALGLSLVLLFVGDAAGFYRLGFVQFIDAKLYDYRLRLTLPGKGDDRIVILDIDEKSLKEEGRWPWGRDKLAVLMDELFEHYGAAVVGFDVVFAERDNSSGLRVLQELGKNQFKNVAQFQSVLTRITPRLEYDKLFADKIGQRNVVLGYYFSNSERGSGKSISGVLPEPVFPAGTFRGRPILFMRWDSYGGNLPELQRSAESAGHFNPVVDFDGVVRRVPMIVEYDGAYYESLALAVVRAALGMPKLSPGYATGKDKNYGGLEWLTLESPQGNLRIPVDAEVSTLVPYRGARGTFRYISVADVLHERVQTADMKGRIILVGTSAPGLMDIRATPVGEVYPGVEIHASMISGILNQDIKQNPPYVPGANVLMLLIAGVALAILLPLLSPAHGTLLSAGVLLVEVVVNGSLWGYGNIALPLAGGLIMVFALFALNMTYGYFTTERTKRQITGLFGQYVPSEVVDEMSRNPERVSMEGESREMTVLFSDVRGFTTISEGLEPKDLSLLMNEFLTPLSRVIYRHRGTIDKYMGDCIMAFWGAPLPDTRHAYHAVLAGLEMQRALSGLQPHFRERGWPKIAIGVGINTGRVSVGNMGSEVRMAYTVMGDAVNLAARLEGITKEYGVGVLVGEVTKEEAPEFVYRELDLVRVKGKDKPVAVYEPIGPVGEVESSVLEEIRLFQQALRFYRRQEWDKAELQLYGLSKIAPQEKLYEMYGERVAYYRNNPPGENWDGVFVFNTK</sequence>
<evidence type="ECO:0000256" key="2">
    <source>
        <dbReference type="ARBA" id="ARBA00022475"/>
    </source>
</evidence>
<dbReference type="PANTHER" id="PTHR43081:SF1">
    <property type="entry name" value="ADENYLATE CYCLASE, TERMINAL-DIFFERENTIATION SPECIFIC"/>
    <property type="match status" value="1"/>
</dbReference>
<evidence type="ECO:0000259" key="7">
    <source>
        <dbReference type="PROSITE" id="PS50125"/>
    </source>
</evidence>
<comment type="subcellular location">
    <subcellularLocation>
        <location evidence="1">Cell envelope</location>
    </subcellularLocation>
</comment>
<dbReference type="InterPro" id="IPR001054">
    <property type="entry name" value="A/G_cyclase"/>
</dbReference>
<dbReference type="GO" id="GO:0030313">
    <property type="term" value="C:cell envelope"/>
    <property type="evidence" value="ECO:0007669"/>
    <property type="project" value="UniProtKB-SubCell"/>
</dbReference>
<name>A0A1J5SCG6_9ZZZZ</name>
<dbReference type="Pfam" id="PF05226">
    <property type="entry name" value="CHASE2"/>
    <property type="match status" value="1"/>
</dbReference>
<dbReference type="FunFam" id="3.30.70.1230:FF:000016">
    <property type="entry name" value="Adenylate/guanylate cyclase domain-containing protein"/>
    <property type="match status" value="1"/>
</dbReference>
<dbReference type="SUPFAM" id="SSF55073">
    <property type="entry name" value="Nucleotide cyclase"/>
    <property type="match status" value="1"/>
</dbReference>
<dbReference type="CDD" id="cd07302">
    <property type="entry name" value="CHD"/>
    <property type="match status" value="1"/>
</dbReference>
<dbReference type="EC" id="4.6.1.1" evidence="8"/>
<evidence type="ECO:0000256" key="1">
    <source>
        <dbReference type="ARBA" id="ARBA00004196"/>
    </source>
</evidence>
<comment type="caution">
    <text evidence="8">The sequence shown here is derived from an EMBL/GenBank/DDBJ whole genome shotgun (WGS) entry which is preliminary data.</text>
</comment>
<proteinExistence type="predicted"/>
<keyword evidence="3 6" id="KW-0812">Transmembrane</keyword>
<dbReference type="SMART" id="SM01080">
    <property type="entry name" value="CHASE2"/>
    <property type="match status" value="1"/>
</dbReference>
<organism evidence="8">
    <name type="scientific">mine drainage metagenome</name>
    <dbReference type="NCBI Taxonomy" id="410659"/>
    <lineage>
        <taxon>unclassified sequences</taxon>
        <taxon>metagenomes</taxon>
        <taxon>ecological metagenomes</taxon>
    </lineage>
</organism>
<evidence type="ECO:0000256" key="4">
    <source>
        <dbReference type="ARBA" id="ARBA00022989"/>
    </source>
</evidence>
<feature type="domain" description="Guanylate cyclase" evidence="7">
    <location>
        <begin position="488"/>
        <end position="620"/>
    </location>
</feature>
<accession>A0A1J5SCG6</accession>
<feature type="transmembrane region" description="Helical" evidence="6">
    <location>
        <begin position="370"/>
        <end position="393"/>
    </location>
</feature>
<gene>
    <name evidence="8" type="primary">cyaA_12</name>
    <name evidence="8" type="ORF">GALL_120510</name>
</gene>
<evidence type="ECO:0000313" key="8">
    <source>
        <dbReference type="EMBL" id="OIR05922.1"/>
    </source>
</evidence>
<evidence type="ECO:0000256" key="3">
    <source>
        <dbReference type="ARBA" id="ARBA00022692"/>
    </source>
</evidence>
<reference evidence="8" key="1">
    <citation type="submission" date="2016-10" db="EMBL/GenBank/DDBJ databases">
        <title>Sequence of Gallionella enrichment culture.</title>
        <authorList>
            <person name="Poehlein A."/>
            <person name="Muehling M."/>
            <person name="Daniel R."/>
        </authorList>
    </citation>
    <scope>NUCLEOTIDE SEQUENCE</scope>
</reference>
<feature type="transmembrane region" description="Helical" evidence="6">
    <location>
        <begin position="426"/>
        <end position="446"/>
    </location>
</feature>
<evidence type="ECO:0000256" key="5">
    <source>
        <dbReference type="ARBA" id="ARBA00023136"/>
    </source>
</evidence>
<protein>
    <submittedName>
        <fullName evidence="8">Adenylate cyclase 1</fullName>
        <ecNumber evidence="8">4.6.1.1</ecNumber>
    </submittedName>
</protein>
<keyword evidence="5 6" id="KW-0472">Membrane</keyword>
<keyword evidence="2" id="KW-1003">Cell membrane</keyword>
<dbReference type="InterPro" id="IPR050697">
    <property type="entry name" value="Adenylyl/Guanylyl_Cyclase_3/4"/>
</dbReference>
<dbReference type="InterPro" id="IPR029787">
    <property type="entry name" value="Nucleotide_cyclase"/>
</dbReference>
<dbReference type="AlphaFoldDB" id="A0A1J5SCG6"/>
<dbReference type="GO" id="GO:0004016">
    <property type="term" value="F:adenylate cyclase activity"/>
    <property type="evidence" value="ECO:0007669"/>
    <property type="project" value="UniProtKB-EC"/>
</dbReference>
<dbReference type="Pfam" id="PF00211">
    <property type="entry name" value="Guanylate_cyc"/>
    <property type="match status" value="1"/>
</dbReference>
<dbReference type="Gene3D" id="3.30.70.1230">
    <property type="entry name" value="Nucleotide cyclase"/>
    <property type="match status" value="1"/>
</dbReference>
<dbReference type="GO" id="GO:0035556">
    <property type="term" value="P:intracellular signal transduction"/>
    <property type="evidence" value="ECO:0007669"/>
    <property type="project" value="InterPro"/>
</dbReference>